<protein>
    <submittedName>
        <fullName evidence="1">Uncharacterized protein</fullName>
    </submittedName>
</protein>
<dbReference type="Proteomes" id="UP001152607">
    <property type="component" value="Unassembled WGS sequence"/>
</dbReference>
<dbReference type="EMBL" id="CAOQHR010000001">
    <property type="protein sequence ID" value="CAI6233692.1"/>
    <property type="molecule type" value="Genomic_DNA"/>
</dbReference>
<gene>
    <name evidence="1" type="ORF">PDIGIT_LOCUS314</name>
</gene>
<sequence>MRSVVLYPPLSQIRVVLQWLVPCRNGKIGGSDVLDVEALNLVESLVDNFVIVVVSPDQRAQNDCKHGDMPGDSAMMCAYVVFIPVYRVTSNTGQSSRLHMYVELTTSVWRLRSKS</sequence>
<proteinExistence type="predicted"/>
<dbReference type="AlphaFoldDB" id="A0A9W4U2R7"/>
<keyword evidence="2" id="KW-1185">Reference proteome</keyword>
<evidence type="ECO:0000313" key="2">
    <source>
        <dbReference type="Proteomes" id="UP001152607"/>
    </source>
</evidence>
<comment type="caution">
    <text evidence="1">The sequence shown here is derived from an EMBL/GenBank/DDBJ whole genome shotgun (WGS) entry which is preliminary data.</text>
</comment>
<evidence type="ECO:0000313" key="1">
    <source>
        <dbReference type="EMBL" id="CAI6233692.1"/>
    </source>
</evidence>
<reference evidence="1" key="1">
    <citation type="submission" date="2023-01" db="EMBL/GenBank/DDBJ databases">
        <authorList>
            <person name="Van Ghelder C."/>
            <person name="Rancurel C."/>
        </authorList>
    </citation>
    <scope>NUCLEOTIDE SEQUENCE</scope>
    <source>
        <strain evidence="1">CNCM I-4278</strain>
    </source>
</reference>
<accession>A0A9W4U2R7</accession>
<organism evidence="1 2">
    <name type="scientific">Periconia digitata</name>
    <dbReference type="NCBI Taxonomy" id="1303443"/>
    <lineage>
        <taxon>Eukaryota</taxon>
        <taxon>Fungi</taxon>
        <taxon>Dikarya</taxon>
        <taxon>Ascomycota</taxon>
        <taxon>Pezizomycotina</taxon>
        <taxon>Dothideomycetes</taxon>
        <taxon>Pleosporomycetidae</taxon>
        <taxon>Pleosporales</taxon>
        <taxon>Massarineae</taxon>
        <taxon>Periconiaceae</taxon>
        <taxon>Periconia</taxon>
    </lineage>
</organism>
<name>A0A9W4U2R7_9PLEO</name>